<dbReference type="PANTHER" id="PTHR12286">
    <property type="entry name" value="SACCHAROPINE DEHYDROGENASE-LIKE OXIDOREDUCTASE"/>
    <property type="match status" value="1"/>
</dbReference>
<dbReference type="Gene3D" id="3.40.50.720">
    <property type="entry name" value="NAD(P)-binding Rossmann-like Domain"/>
    <property type="match status" value="1"/>
</dbReference>
<feature type="domain" description="Saccharopine dehydrogenase NADP binding" evidence="2">
    <location>
        <begin position="9"/>
        <end position="139"/>
    </location>
</feature>
<protein>
    <recommendedName>
        <fullName evidence="2">Saccharopine dehydrogenase NADP binding domain-containing protein</fullName>
    </recommendedName>
</protein>
<comment type="caution">
    <text evidence="3">The sequence shown here is derived from an EMBL/GenBank/DDBJ whole genome shotgun (WGS) entry which is preliminary data.</text>
</comment>
<comment type="similarity">
    <text evidence="1">Belongs to the saccharopine dehydrogenase family.</text>
</comment>
<dbReference type="GO" id="GO:0009247">
    <property type="term" value="P:glycolipid biosynthetic process"/>
    <property type="evidence" value="ECO:0007669"/>
    <property type="project" value="TreeGrafter"/>
</dbReference>
<dbReference type="InterPro" id="IPR051276">
    <property type="entry name" value="Saccharopine_DH-like_oxidrdct"/>
</dbReference>
<sequence length="427" mass="46070">MTAREFDLVLYGATGFTGLRTGMYIARTYKQGVRWAIAGRSIPKLEEVREKLVAIDPALSNLTIIKADASSTESLEAMTARAKVVLTTVGPFMKHGEPLVAACVKTGTHYVDSTGESPFVHNIIKKYHKEAREKNVIVVPQCGFDSVPSELGTKMVVDFLRKEYNLATKSAKLTVSKMRGSASGGTLASVIGIIESKDGSSGLTDQNQLVPEDVLSRVTPARISMPAVFYDNDFKHWQTYFFMSSSNEKMVKRSHGLAIEADGIGYGPEFKYSESMSTPGFFSATIATLGMGIGGAALAIGPLRRFLQNNVLPAPGTGPSDESIKKAHFTIEVIGESALPENIPGEEEEASKTGSVKAHAVIKGGDPGYGETCRYLVEGALCLVQNEDRIRNENKISGGVLTPAFAFGQVLVDRLRNQNVHLTVSKL</sequence>
<dbReference type="AlphaFoldDB" id="A0A9P8A442"/>
<dbReference type="SUPFAM" id="SSF51735">
    <property type="entry name" value="NAD(P)-binding Rossmann-fold domains"/>
    <property type="match status" value="1"/>
</dbReference>
<dbReference type="InterPro" id="IPR036291">
    <property type="entry name" value="NAD(P)-bd_dom_sf"/>
</dbReference>
<dbReference type="Proteomes" id="UP000717515">
    <property type="component" value="Unassembled WGS sequence"/>
</dbReference>
<accession>A0A9P8A442</accession>
<evidence type="ECO:0000313" key="4">
    <source>
        <dbReference type="Proteomes" id="UP000717515"/>
    </source>
</evidence>
<dbReference type="PANTHER" id="PTHR12286:SF5">
    <property type="entry name" value="SACCHAROPINE DEHYDROGENASE-LIKE OXIDOREDUCTASE"/>
    <property type="match status" value="1"/>
</dbReference>
<dbReference type="InterPro" id="IPR005097">
    <property type="entry name" value="Sacchrp_dh_NADP-bd"/>
</dbReference>
<reference evidence="3" key="1">
    <citation type="submission" date="2021-07" db="EMBL/GenBank/DDBJ databases">
        <title>Draft genome of Mortierella alpina, strain LL118, isolated from an aspen leaf litter sample.</title>
        <authorList>
            <person name="Yang S."/>
            <person name="Vinatzer B.A."/>
        </authorList>
    </citation>
    <scope>NUCLEOTIDE SEQUENCE</scope>
    <source>
        <strain evidence="3">LL118</strain>
    </source>
</reference>
<name>A0A9P8A442_MORAP</name>
<dbReference type="Pfam" id="PF03435">
    <property type="entry name" value="Sacchrp_dh_NADP"/>
    <property type="match status" value="1"/>
</dbReference>
<dbReference type="GO" id="GO:0005886">
    <property type="term" value="C:plasma membrane"/>
    <property type="evidence" value="ECO:0007669"/>
    <property type="project" value="TreeGrafter"/>
</dbReference>
<gene>
    <name evidence="3" type="ORF">KVV02_004834</name>
</gene>
<organism evidence="3 4">
    <name type="scientific">Mortierella alpina</name>
    <name type="common">Oleaginous fungus</name>
    <name type="synonym">Mortierella renispora</name>
    <dbReference type="NCBI Taxonomy" id="64518"/>
    <lineage>
        <taxon>Eukaryota</taxon>
        <taxon>Fungi</taxon>
        <taxon>Fungi incertae sedis</taxon>
        <taxon>Mucoromycota</taxon>
        <taxon>Mortierellomycotina</taxon>
        <taxon>Mortierellomycetes</taxon>
        <taxon>Mortierellales</taxon>
        <taxon>Mortierellaceae</taxon>
        <taxon>Mortierella</taxon>
    </lineage>
</organism>
<proteinExistence type="inferred from homology"/>
<dbReference type="EMBL" id="JAIFTL010000095">
    <property type="protein sequence ID" value="KAG9323584.1"/>
    <property type="molecule type" value="Genomic_DNA"/>
</dbReference>
<evidence type="ECO:0000256" key="1">
    <source>
        <dbReference type="ARBA" id="ARBA00038048"/>
    </source>
</evidence>
<evidence type="ECO:0000313" key="3">
    <source>
        <dbReference type="EMBL" id="KAG9323584.1"/>
    </source>
</evidence>
<evidence type="ECO:0000259" key="2">
    <source>
        <dbReference type="Pfam" id="PF03435"/>
    </source>
</evidence>